<evidence type="ECO:0008006" key="3">
    <source>
        <dbReference type="Google" id="ProtNLM"/>
    </source>
</evidence>
<keyword evidence="2" id="KW-1185">Reference proteome</keyword>
<dbReference type="EMBL" id="JACGWZ010000004">
    <property type="protein sequence ID" value="MBA8825785.1"/>
    <property type="molecule type" value="Genomic_DNA"/>
</dbReference>
<dbReference type="Pfam" id="PF04672">
    <property type="entry name" value="Methyltransf_19"/>
    <property type="match status" value="1"/>
</dbReference>
<dbReference type="InterPro" id="IPR029063">
    <property type="entry name" value="SAM-dependent_MTases_sf"/>
</dbReference>
<reference evidence="1 2" key="1">
    <citation type="submission" date="2020-07" db="EMBL/GenBank/DDBJ databases">
        <title>Sequencing the genomes of 1000 actinobacteria strains.</title>
        <authorList>
            <person name="Klenk H.-P."/>
        </authorList>
    </citation>
    <scope>NUCLEOTIDE SEQUENCE [LARGE SCALE GENOMIC DNA]</scope>
    <source>
        <strain evidence="1 2">DSM 45975</strain>
    </source>
</reference>
<name>A0A839E230_9PSEU</name>
<proteinExistence type="predicted"/>
<dbReference type="SUPFAM" id="SSF53335">
    <property type="entry name" value="S-adenosyl-L-methionine-dependent methyltransferases"/>
    <property type="match status" value="1"/>
</dbReference>
<comment type="caution">
    <text evidence="1">The sequence shown here is derived from an EMBL/GenBank/DDBJ whole genome shotgun (WGS) entry which is preliminary data.</text>
</comment>
<accession>A0A839E230</accession>
<protein>
    <recommendedName>
        <fullName evidence="3">S-adenosyl methyltransferase</fullName>
    </recommendedName>
</protein>
<organism evidence="1 2">
    <name type="scientific">Halosaccharopolyspora lacisalsi</name>
    <dbReference type="NCBI Taxonomy" id="1000566"/>
    <lineage>
        <taxon>Bacteria</taxon>
        <taxon>Bacillati</taxon>
        <taxon>Actinomycetota</taxon>
        <taxon>Actinomycetes</taxon>
        <taxon>Pseudonocardiales</taxon>
        <taxon>Pseudonocardiaceae</taxon>
        <taxon>Halosaccharopolyspora</taxon>
    </lineage>
</organism>
<dbReference type="AlphaFoldDB" id="A0A839E230"/>
<dbReference type="PIRSF" id="PIRSF017393">
    <property type="entry name" value="MTase_SAV2177"/>
    <property type="match status" value="1"/>
</dbReference>
<sequence length="269" mass="30349">MDQQHSGLAKDVDMETASAARCYDYYLGGAHNFAVDRELAQKVEAQVPQVRDLAQDNRAFLRRAVRYCLDRGIRQFLDIGSGIPTVGNVHEIAQAVDPEARVVYVDNEPVAVAHSRTILDGNDNADVVQAELEDVDGVLDSPEANRLLNFDEPVAVMMLALFHFVPESARPREILRRYHERMARGSYLGFSHLTEDAHAEYMHSLVDLYKNSSNPLVARSRHQIAELLQDFDPVDPGVVYVPEWRPETEEDRWEDPSRSLAYGVVGYKA</sequence>
<evidence type="ECO:0000313" key="2">
    <source>
        <dbReference type="Proteomes" id="UP000569329"/>
    </source>
</evidence>
<dbReference type="Proteomes" id="UP000569329">
    <property type="component" value="Unassembled WGS sequence"/>
</dbReference>
<evidence type="ECO:0000313" key="1">
    <source>
        <dbReference type="EMBL" id="MBA8825785.1"/>
    </source>
</evidence>
<dbReference type="Gene3D" id="3.40.50.150">
    <property type="entry name" value="Vaccinia Virus protein VP39"/>
    <property type="match status" value="1"/>
</dbReference>
<gene>
    <name evidence="1" type="ORF">FHX42_003151</name>
</gene>
<dbReference type="InterPro" id="IPR006764">
    <property type="entry name" value="SAM_dep_MeTrfase_SAV2177_type"/>
</dbReference>
<dbReference type="RefSeq" id="WP_182545056.1">
    <property type="nucleotide sequence ID" value="NZ_JACGWZ010000004.1"/>
</dbReference>